<dbReference type="Proteomes" id="UP001390339">
    <property type="component" value="Unassembled WGS sequence"/>
</dbReference>
<feature type="compositionally biased region" description="Low complexity" evidence="1">
    <location>
        <begin position="1"/>
        <end position="11"/>
    </location>
</feature>
<evidence type="ECO:0000313" key="3">
    <source>
        <dbReference type="Proteomes" id="UP001390339"/>
    </source>
</evidence>
<evidence type="ECO:0000256" key="1">
    <source>
        <dbReference type="SAM" id="MobiDB-lite"/>
    </source>
</evidence>
<dbReference type="EMBL" id="JAPCWZ010000004">
    <property type="protein sequence ID" value="KAK8868493.1"/>
    <property type="molecule type" value="Genomic_DNA"/>
</dbReference>
<name>A0ABR2IVI6_9PEZI</name>
<feature type="region of interest" description="Disordered" evidence="1">
    <location>
        <begin position="1"/>
        <end position="87"/>
    </location>
</feature>
<organism evidence="2 3">
    <name type="scientific">Apiospora arundinis</name>
    <dbReference type="NCBI Taxonomy" id="335852"/>
    <lineage>
        <taxon>Eukaryota</taxon>
        <taxon>Fungi</taxon>
        <taxon>Dikarya</taxon>
        <taxon>Ascomycota</taxon>
        <taxon>Pezizomycotina</taxon>
        <taxon>Sordariomycetes</taxon>
        <taxon>Xylariomycetidae</taxon>
        <taxon>Amphisphaeriales</taxon>
        <taxon>Apiosporaceae</taxon>
        <taxon>Apiospora</taxon>
    </lineage>
</organism>
<feature type="compositionally biased region" description="Polar residues" evidence="1">
    <location>
        <begin position="12"/>
        <end position="25"/>
    </location>
</feature>
<gene>
    <name evidence="2" type="ORF">PGQ11_007071</name>
</gene>
<sequence length="87" mass="9372">MSSTQEQQQQQAPSHIDTTAASDQPITIPAPAASPQLEKDAARAMKSADSWKPSLARTQSFNKEEQKRDLQMTGLGSVKSGPGFSEK</sequence>
<comment type="caution">
    <text evidence="2">The sequence shown here is derived from an EMBL/GenBank/DDBJ whole genome shotgun (WGS) entry which is preliminary data.</text>
</comment>
<accession>A0ABR2IVI6</accession>
<protein>
    <submittedName>
        <fullName evidence="2">Uncharacterized protein</fullName>
    </submittedName>
</protein>
<evidence type="ECO:0000313" key="2">
    <source>
        <dbReference type="EMBL" id="KAK8868493.1"/>
    </source>
</evidence>
<keyword evidence="3" id="KW-1185">Reference proteome</keyword>
<reference evidence="2 3" key="1">
    <citation type="journal article" date="2024" name="IMA Fungus">
        <title>Apiospora arundinis, a panoply of carbohydrate-active enzymes and secondary metabolites.</title>
        <authorList>
            <person name="Sorensen T."/>
            <person name="Petersen C."/>
            <person name="Muurmann A.T."/>
            <person name="Christiansen J.V."/>
            <person name="Brundto M.L."/>
            <person name="Overgaard C.K."/>
            <person name="Boysen A.T."/>
            <person name="Wollenberg R.D."/>
            <person name="Larsen T.O."/>
            <person name="Sorensen J.L."/>
            <person name="Nielsen K.L."/>
            <person name="Sondergaard T.E."/>
        </authorList>
    </citation>
    <scope>NUCLEOTIDE SEQUENCE [LARGE SCALE GENOMIC DNA]</scope>
    <source>
        <strain evidence="2 3">AAU 773</strain>
    </source>
</reference>
<proteinExistence type="predicted"/>